<protein>
    <recommendedName>
        <fullName evidence="11">Gluconate transporter</fullName>
    </recommendedName>
</protein>
<feature type="transmembrane region" description="Helical" evidence="8">
    <location>
        <begin position="174"/>
        <end position="194"/>
    </location>
</feature>
<evidence type="ECO:0000256" key="3">
    <source>
        <dbReference type="ARBA" id="ARBA00022475"/>
    </source>
</evidence>
<keyword evidence="6 8" id="KW-0472">Membrane</keyword>
<dbReference type="Proteomes" id="UP000321907">
    <property type="component" value="Unassembled WGS sequence"/>
</dbReference>
<keyword evidence="4 8" id="KW-0812">Transmembrane</keyword>
<feature type="transmembrane region" description="Helical" evidence="8">
    <location>
        <begin position="350"/>
        <end position="379"/>
    </location>
</feature>
<dbReference type="InterPro" id="IPR003474">
    <property type="entry name" value="Glcn_transporter"/>
</dbReference>
<feature type="transmembrane region" description="Helical" evidence="8">
    <location>
        <begin position="25"/>
        <end position="42"/>
    </location>
</feature>
<feature type="transmembrane region" description="Helical" evidence="8">
    <location>
        <begin position="266"/>
        <end position="289"/>
    </location>
</feature>
<dbReference type="PANTHER" id="PTHR30354:SF22">
    <property type="entry name" value="HIGH-AFFINITY GLUCONATE TRANSPORTER"/>
    <property type="match status" value="1"/>
</dbReference>
<keyword evidence="3" id="KW-1003">Cell membrane</keyword>
<feature type="transmembrane region" description="Helical" evidence="8">
    <location>
        <begin position="134"/>
        <end position="154"/>
    </location>
</feature>
<name>A0A5C7FWL1_9BACT</name>
<comment type="subcellular location">
    <subcellularLocation>
        <location evidence="1">Cell membrane</location>
        <topology evidence="1">Multi-pass membrane protein</topology>
    </subcellularLocation>
</comment>
<reference evidence="9 10" key="1">
    <citation type="submission" date="2019-08" db="EMBL/GenBank/DDBJ databases">
        <title>Lewinella sp. strain SSH13 Genome sequencing and assembly.</title>
        <authorList>
            <person name="Kim I."/>
        </authorList>
    </citation>
    <scope>NUCLEOTIDE SEQUENCE [LARGE SCALE GENOMIC DNA]</scope>
    <source>
        <strain evidence="9 10">SSH13</strain>
    </source>
</reference>
<dbReference type="GO" id="GO:0005886">
    <property type="term" value="C:plasma membrane"/>
    <property type="evidence" value="ECO:0007669"/>
    <property type="project" value="UniProtKB-SubCell"/>
</dbReference>
<dbReference type="RefSeq" id="WP_147929620.1">
    <property type="nucleotide sequence ID" value="NZ_VOXD01000005.1"/>
</dbReference>
<comment type="similarity">
    <text evidence="7">Belongs to the GntP permease family.</text>
</comment>
<evidence type="ECO:0000256" key="2">
    <source>
        <dbReference type="ARBA" id="ARBA00022448"/>
    </source>
</evidence>
<evidence type="ECO:0000256" key="5">
    <source>
        <dbReference type="ARBA" id="ARBA00022989"/>
    </source>
</evidence>
<evidence type="ECO:0008006" key="11">
    <source>
        <dbReference type="Google" id="ProtNLM"/>
    </source>
</evidence>
<dbReference type="GO" id="GO:0015128">
    <property type="term" value="F:gluconate transmembrane transporter activity"/>
    <property type="evidence" value="ECO:0007669"/>
    <property type="project" value="InterPro"/>
</dbReference>
<evidence type="ECO:0000256" key="6">
    <source>
        <dbReference type="ARBA" id="ARBA00023136"/>
    </source>
</evidence>
<dbReference type="EMBL" id="VOXD01000005">
    <property type="protein sequence ID" value="TXF90792.1"/>
    <property type="molecule type" value="Genomic_DNA"/>
</dbReference>
<keyword evidence="5 8" id="KW-1133">Transmembrane helix</keyword>
<dbReference type="PANTHER" id="PTHR30354">
    <property type="entry name" value="GNT FAMILY GLUCONATE TRANSPORTER"/>
    <property type="match status" value="1"/>
</dbReference>
<keyword evidence="10" id="KW-1185">Reference proteome</keyword>
<dbReference type="AlphaFoldDB" id="A0A5C7FWL1"/>
<dbReference type="NCBIfam" id="TIGR00791">
    <property type="entry name" value="gntP"/>
    <property type="match status" value="1"/>
</dbReference>
<feature type="transmembrane region" description="Helical" evidence="8">
    <location>
        <begin position="96"/>
        <end position="122"/>
    </location>
</feature>
<accession>A0A5C7FWL1</accession>
<feature type="transmembrane region" description="Helical" evidence="8">
    <location>
        <begin position="434"/>
        <end position="450"/>
    </location>
</feature>
<feature type="transmembrane region" description="Helical" evidence="8">
    <location>
        <begin position="391"/>
        <end position="414"/>
    </location>
</feature>
<evidence type="ECO:0000256" key="8">
    <source>
        <dbReference type="SAM" id="Phobius"/>
    </source>
</evidence>
<feature type="transmembrane region" description="Helical" evidence="8">
    <location>
        <begin position="309"/>
        <end position="330"/>
    </location>
</feature>
<keyword evidence="2" id="KW-0813">Transport</keyword>
<evidence type="ECO:0000256" key="1">
    <source>
        <dbReference type="ARBA" id="ARBA00004651"/>
    </source>
</evidence>
<organism evidence="9 10">
    <name type="scientific">Neolewinella aurantiaca</name>
    <dbReference type="NCBI Taxonomy" id="2602767"/>
    <lineage>
        <taxon>Bacteria</taxon>
        <taxon>Pseudomonadati</taxon>
        <taxon>Bacteroidota</taxon>
        <taxon>Saprospiria</taxon>
        <taxon>Saprospirales</taxon>
        <taxon>Lewinellaceae</taxon>
        <taxon>Neolewinella</taxon>
    </lineage>
</organism>
<evidence type="ECO:0000256" key="7">
    <source>
        <dbReference type="ARBA" id="ARBA00049663"/>
    </source>
</evidence>
<feature type="transmembrane region" description="Helical" evidence="8">
    <location>
        <begin position="54"/>
        <end position="76"/>
    </location>
</feature>
<dbReference type="PIRSF" id="PIRSF002746">
    <property type="entry name" value="Gluconate_transporter"/>
    <property type="match status" value="1"/>
</dbReference>
<sequence>MPILITFIAVLALLGLIIGLKWHPFIALVLVAIGAGLALGMGPEGTMTAVGNGVGGTLGGLAIILGLGAVLGGVVAETGAAKVITDKLVAGREGMSILWGLCLVGFLIGIPLFYTVAFVMMAPIIISAAEKAKLPLAMVAVATVVSLSVTHGFLPPHPAPMLISNTYGADIGKVLMYGLILGVPSVILAGPLLARTMRNMPHTKGALTFKETDLPDKLPSFGAAVFCALLPVLLLAAGTLVQGLVGGAEEVEVGSEAIRQGFFTDLVQSGLLTDATIALLIGVLVAMFVLGGQSGTPVAKLMGRVGKQLAPMAAVLLIIAAGGAFKQVLVDSGTSDYIVQVLEGFNANPILIAWMIAAALRVTLGSATVAAITAAGIALPLAQSGAASPELLVLATGAGSLTLSHVNDTGFWLFKEYFGLTVPQTLRSWTMMETVVSLVGLFGCLGLSYVV</sequence>
<evidence type="ECO:0000313" key="9">
    <source>
        <dbReference type="EMBL" id="TXF90792.1"/>
    </source>
</evidence>
<dbReference type="OrthoDB" id="9787129at2"/>
<gene>
    <name evidence="9" type="ORF">FUA23_04965</name>
</gene>
<dbReference type="Pfam" id="PF02447">
    <property type="entry name" value="GntP_permease"/>
    <property type="match status" value="1"/>
</dbReference>
<evidence type="ECO:0000313" key="10">
    <source>
        <dbReference type="Proteomes" id="UP000321907"/>
    </source>
</evidence>
<comment type="caution">
    <text evidence="9">The sequence shown here is derived from an EMBL/GenBank/DDBJ whole genome shotgun (WGS) entry which is preliminary data.</text>
</comment>
<feature type="transmembrane region" description="Helical" evidence="8">
    <location>
        <begin position="221"/>
        <end position="246"/>
    </location>
</feature>
<proteinExistence type="inferred from homology"/>
<evidence type="ECO:0000256" key="4">
    <source>
        <dbReference type="ARBA" id="ARBA00022692"/>
    </source>
</evidence>